<organism evidence="1 2">
    <name type="scientific">Lysobacter auxotrophicus</name>
    <dbReference type="NCBI Taxonomy" id="2992573"/>
    <lineage>
        <taxon>Bacteria</taxon>
        <taxon>Pseudomonadati</taxon>
        <taxon>Pseudomonadota</taxon>
        <taxon>Gammaproteobacteria</taxon>
        <taxon>Lysobacterales</taxon>
        <taxon>Lysobacteraceae</taxon>
        <taxon>Lysobacter</taxon>
    </lineage>
</organism>
<keyword evidence="2" id="KW-1185">Reference proteome</keyword>
<evidence type="ECO:0000313" key="2">
    <source>
        <dbReference type="Proteomes" id="UP001317822"/>
    </source>
</evidence>
<gene>
    <name evidence="1" type="ORF">LA521A_27370</name>
</gene>
<accession>A0ABM8DG27</accession>
<name>A0ABM8DG27_9GAMM</name>
<dbReference type="RefSeq" id="WP_281779462.1">
    <property type="nucleotide sequence ID" value="NZ_AP027041.1"/>
</dbReference>
<sequence>MNPYPTLMRWGAALVLLALLAGGLVKCGYDKGAAALDQERRDHAVTKGYYAQILGDLAEKTRVAADNAKAASEQAKVDRAAADARYQEAKSDAKRARADLVAGLRGGAVSLHPWWSCGAPGPSDRDAAADPTRQDGYADLRATGAADLVAGADAADAWIQWLQAELISTDNACGVVRSKR</sequence>
<dbReference type="EMBL" id="AP027041">
    <property type="protein sequence ID" value="BDU17536.1"/>
    <property type="molecule type" value="Genomic_DNA"/>
</dbReference>
<protein>
    <submittedName>
        <fullName evidence="1">Uncharacterized protein</fullName>
    </submittedName>
</protein>
<proteinExistence type="predicted"/>
<evidence type="ECO:0000313" key="1">
    <source>
        <dbReference type="EMBL" id="BDU17536.1"/>
    </source>
</evidence>
<dbReference type="Proteomes" id="UP001317822">
    <property type="component" value="Chromosome"/>
</dbReference>
<reference evidence="1 2" key="1">
    <citation type="journal article" date="2023" name="Int. J. Syst. Evol. Microbiol.">
        <title>Physiological and genomic analyses of cobalamin (vitamin B12)-auxotrophy of Lysobacter auxotrophicus sp. nov., a methionine-auxotrophic chitinolytic bacterium isolated from chitin-treated soil.</title>
        <authorList>
            <person name="Saito A."/>
            <person name="Dohra H."/>
            <person name="Hamada M."/>
            <person name="Moriuchi R."/>
            <person name="Kotsuchibashi Y."/>
            <person name="Mori K."/>
        </authorList>
    </citation>
    <scope>NUCLEOTIDE SEQUENCE [LARGE SCALE GENOMIC DNA]</scope>
    <source>
        <strain evidence="1 2">5-21a</strain>
    </source>
</reference>